<comment type="catalytic activity">
    <reaction evidence="11 12">
        <text>a quinone + NADH + 5 H(+)(in) = a quinol + NAD(+) + 4 H(+)(out)</text>
        <dbReference type="Rhea" id="RHEA:57888"/>
        <dbReference type="ChEBI" id="CHEBI:15378"/>
        <dbReference type="ChEBI" id="CHEBI:24646"/>
        <dbReference type="ChEBI" id="CHEBI:57540"/>
        <dbReference type="ChEBI" id="CHEBI:57945"/>
        <dbReference type="ChEBI" id="CHEBI:132124"/>
    </reaction>
</comment>
<comment type="subcellular location">
    <subcellularLocation>
        <location evidence="11 12">Cell membrane</location>
        <topology evidence="11 12">Multi-pass membrane protein</topology>
    </subcellularLocation>
    <subcellularLocation>
        <location evidence="1">Membrane</location>
        <topology evidence="1">Multi-pass membrane protein</topology>
    </subcellularLocation>
</comment>
<evidence type="ECO:0000256" key="2">
    <source>
        <dbReference type="ARBA" id="ARBA00008472"/>
    </source>
</evidence>
<dbReference type="HAMAP" id="MF_01394">
    <property type="entry name" value="NDH1_NuoA"/>
    <property type="match status" value="1"/>
</dbReference>
<organism evidence="13 14">
    <name type="scientific">Epilithonimonas lactis</name>
    <dbReference type="NCBI Taxonomy" id="421072"/>
    <lineage>
        <taxon>Bacteria</taxon>
        <taxon>Pseudomonadati</taxon>
        <taxon>Bacteroidota</taxon>
        <taxon>Flavobacteriia</taxon>
        <taxon>Flavobacteriales</taxon>
        <taxon>Weeksellaceae</taxon>
        <taxon>Chryseobacterium group</taxon>
        <taxon>Epilithonimonas</taxon>
    </lineage>
</organism>
<evidence type="ECO:0000313" key="14">
    <source>
        <dbReference type="Proteomes" id="UP000028623"/>
    </source>
</evidence>
<keyword evidence="7 11" id="KW-1278">Translocase</keyword>
<dbReference type="Proteomes" id="UP000028623">
    <property type="component" value="Unassembled WGS sequence"/>
</dbReference>
<evidence type="ECO:0000256" key="8">
    <source>
        <dbReference type="ARBA" id="ARBA00022989"/>
    </source>
</evidence>
<dbReference type="Gene3D" id="1.20.58.1610">
    <property type="entry name" value="NADH:ubiquinone/plastoquinone oxidoreductase, chain 3"/>
    <property type="match status" value="1"/>
</dbReference>
<dbReference type="EC" id="7.1.1.-" evidence="11"/>
<comment type="similarity">
    <text evidence="2 11 12">Belongs to the complex I subunit 3 family.</text>
</comment>
<keyword evidence="8 11" id="KW-1133">Transmembrane helix</keyword>
<dbReference type="GO" id="GO:0030964">
    <property type="term" value="C:NADH dehydrogenase complex"/>
    <property type="evidence" value="ECO:0007669"/>
    <property type="project" value="TreeGrafter"/>
</dbReference>
<dbReference type="eggNOG" id="COG0838">
    <property type="taxonomic scope" value="Bacteria"/>
</dbReference>
<keyword evidence="4 11" id="KW-1003">Cell membrane</keyword>
<proteinExistence type="inferred from homology"/>
<sequence>MNLPENYIPILIQAAVGLGFVAISLLGAHFLGPQQKKGNSVKNQAWECGIPSEGNARTPFSIKYFLTAVLFVLFDIEIVFFYPYAVNFREFGMEGFVAVLTFVAIFFVAFFYVWKRGALDWDK</sequence>
<comment type="caution">
    <text evidence="13">The sequence shown here is derived from an EMBL/GenBank/DDBJ whole genome shotgun (WGS) entry which is preliminary data.</text>
</comment>
<comment type="subunit">
    <text evidence="11">NDH-1 is composed of 14 different subunits. Subunits NuoA, H, J, K, L, M, N constitute the membrane sector of the complex.</text>
</comment>
<evidence type="ECO:0000313" key="13">
    <source>
        <dbReference type="EMBL" id="KFC22073.1"/>
    </source>
</evidence>
<reference evidence="13 14" key="1">
    <citation type="submission" date="2014-07" db="EMBL/GenBank/DDBJ databases">
        <title>Epilithonimonas lactis LMG 22401 Genome.</title>
        <authorList>
            <person name="Pipes S.E."/>
            <person name="Stropko S.J."/>
        </authorList>
    </citation>
    <scope>NUCLEOTIDE SEQUENCE [LARGE SCALE GENOMIC DNA]</scope>
    <source>
        <strain evidence="13 14">LMG 24401</strain>
    </source>
</reference>
<gene>
    <name evidence="11" type="primary">nuoA</name>
    <name evidence="13" type="ORF">IO89_08920</name>
</gene>
<dbReference type="GO" id="GO:0050136">
    <property type="term" value="F:NADH dehydrogenase (quinone) (non-electrogenic) activity"/>
    <property type="evidence" value="ECO:0007669"/>
    <property type="project" value="UniProtKB-UniRule"/>
</dbReference>
<dbReference type="PANTHER" id="PTHR11058">
    <property type="entry name" value="NADH-UBIQUINONE OXIDOREDUCTASE CHAIN 3"/>
    <property type="match status" value="1"/>
</dbReference>
<keyword evidence="9 11" id="KW-0520">NAD</keyword>
<evidence type="ECO:0000256" key="11">
    <source>
        <dbReference type="HAMAP-Rule" id="MF_01394"/>
    </source>
</evidence>
<accession>A0A085BHX8</accession>
<dbReference type="AlphaFoldDB" id="A0A085BHX8"/>
<evidence type="ECO:0000256" key="7">
    <source>
        <dbReference type="ARBA" id="ARBA00022967"/>
    </source>
</evidence>
<keyword evidence="6 11" id="KW-0874">Quinone</keyword>
<evidence type="ECO:0000256" key="5">
    <source>
        <dbReference type="ARBA" id="ARBA00022692"/>
    </source>
</evidence>
<keyword evidence="10 11" id="KW-0472">Membrane</keyword>
<dbReference type="Pfam" id="PF00507">
    <property type="entry name" value="Oxidored_q4"/>
    <property type="match status" value="1"/>
</dbReference>
<evidence type="ECO:0000256" key="9">
    <source>
        <dbReference type="ARBA" id="ARBA00023027"/>
    </source>
</evidence>
<dbReference type="InterPro" id="IPR038430">
    <property type="entry name" value="NDAH_ubi_oxred_su3_sf"/>
</dbReference>
<comment type="function">
    <text evidence="11">NDH-1 shuttles electrons from NADH, via FMN and iron-sulfur (Fe-S) centers, to quinones in the respiratory chain. The immediate electron acceptor for the enzyme in this species is believed to be a menaquinone. Couples the redox reaction to proton translocation (for every two electrons transferred, four hydrogen ions are translocated across the cytoplasmic membrane), and thus conserves the redox energy in a proton gradient.</text>
</comment>
<name>A0A085BHX8_9FLAO</name>
<evidence type="ECO:0000256" key="1">
    <source>
        <dbReference type="ARBA" id="ARBA00004141"/>
    </source>
</evidence>
<dbReference type="GO" id="GO:0048038">
    <property type="term" value="F:quinone binding"/>
    <property type="evidence" value="ECO:0007669"/>
    <property type="project" value="UniProtKB-KW"/>
</dbReference>
<keyword evidence="3 11" id="KW-0813">Transport</keyword>
<feature type="transmembrane region" description="Helical" evidence="11">
    <location>
        <begin position="6"/>
        <end position="32"/>
    </location>
</feature>
<evidence type="ECO:0000256" key="10">
    <source>
        <dbReference type="ARBA" id="ARBA00023136"/>
    </source>
</evidence>
<dbReference type="InterPro" id="IPR023043">
    <property type="entry name" value="NAD(P)H_OxRDtase_bac/plastid"/>
</dbReference>
<evidence type="ECO:0000256" key="12">
    <source>
        <dbReference type="RuleBase" id="RU003639"/>
    </source>
</evidence>
<protein>
    <recommendedName>
        <fullName evidence="11">NADH-quinone oxidoreductase subunit A</fullName>
        <ecNumber evidence="11">7.1.1.-</ecNumber>
    </recommendedName>
    <alternativeName>
        <fullName evidence="11">NADH dehydrogenase I subunit A</fullName>
    </alternativeName>
    <alternativeName>
        <fullName evidence="11">NDH-1 subunit A</fullName>
    </alternativeName>
    <alternativeName>
        <fullName evidence="11">NUO1</fullName>
    </alternativeName>
</protein>
<dbReference type="InterPro" id="IPR000440">
    <property type="entry name" value="NADH_UbQ/plastoQ_OxRdtase_su3"/>
</dbReference>
<evidence type="ECO:0000256" key="3">
    <source>
        <dbReference type="ARBA" id="ARBA00022448"/>
    </source>
</evidence>
<feature type="transmembrane region" description="Helical" evidence="11">
    <location>
        <begin position="64"/>
        <end position="84"/>
    </location>
</feature>
<dbReference type="GO" id="GO:0005886">
    <property type="term" value="C:plasma membrane"/>
    <property type="evidence" value="ECO:0007669"/>
    <property type="project" value="UniProtKB-SubCell"/>
</dbReference>
<dbReference type="STRING" id="421072.SAMN04488097_2399"/>
<keyword evidence="14" id="KW-1185">Reference proteome</keyword>
<dbReference type="GO" id="GO:0008137">
    <property type="term" value="F:NADH dehydrogenase (ubiquinone) activity"/>
    <property type="evidence" value="ECO:0007669"/>
    <property type="project" value="InterPro"/>
</dbReference>
<evidence type="ECO:0000256" key="4">
    <source>
        <dbReference type="ARBA" id="ARBA00022475"/>
    </source>
</evidence>
<feature type="transmembrane region" description="Helical" evidence="11">
    <location>
        <begin position="96"/>
        <end position="114"/>
    </location>
</feature>
<dbReference type="PANTHER" id="PTHR11058:SF22">
    <property type="entry name" value="NADH-QUINONE OXIDOREDUCTASE SUBUNIT A"/>
    <property type="match status" value="1"/>
</dbReference>
<keyword evidence="5 11" id="KW-0812">Transmembrane</keyword>
<dbReference type="RefSeq" id="WP_034975442.1">
    <property type="nucleotide sequence ID" value="NZ_FOFI01000003.1"/>
</dbReference>
<dbReference type="OrthoDB" id="9791970at2"/>
<dbReference type="EMBL" id="JPLY01000003">
    <property type="protein sequence ID" value="KFC22073.1"/>
    <property type="molecule type" value="Genomic_DNA"/>
</dbReference>
<evidence type="ECO:0000256" key="6">
    <source>
        <dbReference type="ARBA" id="ARBA00022719"/>
    </source>
</evidence>